<gene>
    <name evidence="1" type="ORF">LCGC14_2219150</name>
</gene>
<organism evidence="1">
    <name type="scientific">marine sediment metagenome</name>
    <dbReference type="NCBI Taxonomy" id="412755"/>
    <lineage>
        <taxon>unclassified sequences</taxon>
        <taxon>metagenomes</taxon>
        <taxon>ecological metagenomes</taxon>
    </lineage>
</organism>
<reference evidence="1" key="1">
    <citation type="journal article" date="2015" name="Nature">
        <title>Complex archaea that bridge the gap between prokaryotes and eukaryotes.</title>
        <authorList>
            <person name="Spang A."/>
            <person name="Saw J.H."/>
            <person name="Jorgensen S.L."/>
            <person name="Zaremba-Niedzwiedzka K."/>
            <person name="Martijn J."/>
            <person name="Lind A.E."/>
            <person name="van Eijk R."/>
            <person name="Schleper C."/>
            <person name="Guy L."/>
            <person name="Ettema T.J."/>
        </authorList>
    </citation>
    <scope>NUCLEOTIDE SEQUENCE</scope>
</reference>
<name>A0A0F9DBM5_9ZZZZ</name>
<protein>
    <submittedName>
        <fullName evidence="1">Uncharacterized protein</fullName>
    </submittedName>
</protein>
<comment type="caution">
    <text evidence="1">The sequence shown here is derived from an EMBL/GenBank/DDBJ whole genome shotgun (WGS) entry which is preliminary data.</text>
</comment>
<dbReference type="EMBL" id="LAZR01029614">
    <property type="protein sequence ID" value="KKL59059.1"/>
    <property type="molecule type" value="Genomic_DNA"/>
</dbReference>
<dbReference type="AlphaFoldDB" id="A0A0F9DBM5"/>
<accession>A0A0F9DBM5</accession>
<sequence>MITVEIKIDHDVLLKCTAIRSGEMKEEKHKYNLDDGREIYHNRKNGAVALACIMLQGLTIGGERNG</sequence>
<proteinExistence type="predicted"/>
<evidence type="ECO:0000313" key="1">
    <source>
        <dbReference type="EMBL" id="KKL59059.1"/>
    </source>
</evidence>